<dbReference type="InterPro" id="IPR050774">
    <property type="entry name" value="KCMF1/Dystrophin"/>
</dbReference>
<feature type="compositionally biased region" description="Pro residues" evidence="9">
    <location>
        <begin position="427"/>
        <end position="441"/>
    </location>
</feature>
<sequence length="548" mass="55361">MSRHDGVSCDACLKANFRGRRYKCLICYDYDLCSACYEGGATTTRHTTDHPMQCILTRHDFDVYYGGEALSVEQPQSLTCPFCGKMGYTETSLQDHVTADHPDTPYEVVCPICASVSGGDPNHMTDDFAAHLTLDHRSGAPRDLDEPSLSRHGARRIPHQGRGISRGVARRNMTFGSVSSGLFSPSTRESMDPIAELLSQLSGVRRATASDNSSAASQLQQLQIQLERQQVAGHPPSQLERLPRRGGASSSGGGSGGGGGGSSGVSSGGGGSGGGGGGGGTGSGGGGGGGGGGHGSGMMNISSSNTSNVVTTHHQPPPLLVHPSPHAQAQSQFLLARLGDSESDTEGSGGSSGGSSDRAAFVQELLLSTLCELSLSPGALEDAFTAPPLIQQQGGGRGAGRGGTDRAGTDKARVSSANVGTQTSSPSSPPPPSSTPAPPLQTNPQHPEPKSKGPLSGVKPAKGAKGVVVGRSSPGSQQPQPQPPPQQQSNGGGVVSRPLTGTGTVAVSPVGGPGRGRGGSAGAVSPGAARRKLARGVEGRATEPPPPH</sequence>
<evidence type="ECO:0000256" key="8">
    <source>
        <dbReference type="PROSITE-ProRule" id="PRU00228"/>
    </source>
</evidence>
<dbReference type="InterPro" id="IPR000433">
    <property type="entry name" value="Znf_ZZ"/>
</dbReference>
<dbReference type="SUPFAM" id="SSF57850">
    <property type="entry name" value="RING/U-box"/>
    <property type="match status" value="1"/>
</dbReference>
<dbReference type="SMART" id="SM00291">
    <property type="entry name" value="ZnF_ZZ"/>
    <property type="match status" value="1"/>
</dbReference>
<gene>
    <name evidence="11" type="ORF">O3P69_005203</name>
</gene>
<dbReference type="AlphaFoldDB" id="A0AAW0UCW5"/>
<dbReference type="EC" id="2.3.2.27" evidence="3"/>
<keyword evidence="4" id="KW-0808">Transferase</keyword>
<keyword evidence="12" id="KW-1185">Reference proteome</keyword>
<dbReference type="GO" id="GO:0045202">
    <property type="term" value="C:synapse"/>
    <property type="evidence" value="ECO:0007669"/>
    <property type="project" value="GOC"/>
</dbReference>
<evidence type="ECO:0000256" key="2">
    <source>
        <dbReference type="ARBA" id="ARBA00010938"/>
    </source>
</evidence>
<dbReference type="PROSITE" id="PS01357">
    <property type="entry name" value="ZF_ZZ_1"/>
    <property type="match status" value="1"/>
</dbReference>
<evidence type="ECO:0000256" key="5">
    <source>
        <dbReference type="ARBA" id="ARBA00022723"/>
    </source>
</evidence>
<accession>A0AAW0UCW5</accession>
<feature type="compositionally biased region" description="Low complexity" evidence="9">
    <location>
        <begin position="302"/>
        <end position="312"/>
    </location>
</feature>
<dbReference type="GO" id="GO:0010646">
    <property type="term" value="P:regulation of cell communication"/>
    <property type="evidence" value="ECO:0007669"/>
    <property type="project" value="UniProtKB-ARBA"/>
</dbReference>
<feature type="region of interest" description="Disordered" evidence="9">
    <location>
        <begin position="138"/>
        <end position="171"/>
    </location>
</feature>
<dbReference type="GO" id="GO:0023051">
    <property type="term" value="P:regulation of signaling"/>
    <property type="evidence" value="ECO:0007669"/>
    <property type="project" value="UniProtKB-ARBA"/>
</dbReference>
<name>A0AAW0UCW5_SCYPA</name>
<keyword evidence="7" id="KW-0862">Zinc</keyword>
<dbReference type="Pfam" id="PF00569">
    <property type="entry name" value="ZZ"/>
    <property type="match status" value="1"/>
</dbReference>
<dbReference type="InterPro" id="IPR008598">
    <property type="entry name" value="Di19_Zn-bd"/>
</dbReference>
<evidence type="ECO:0000313" key="11">
    <source>
        <dbReference type="EMBL" id="KAK8397068.1"/>
    </source>
</evidence>
<evidence type="ECO:0000256" key="3">
    <source>
        <dbReference type="ARBA" id="ARBA00012483"/>
    </source>
</evidence>
<evidence type="ECO:0000256" key="7">
    <source>
        <dbReference type="ARBA" id="ARBA00022833"/>
    </source>
</evidence>
<feature type="compositionally biased region" description="Gly residues" evidence="9">
    <location>
        <begin position="393"/>
        <end position="402"/>
    </location>
</feature>
<feature type="region of interest" description="Disordered" evidence="9">
    <location>
        <begin position="386"/>
        <end position="548"/>
    </location>
</feature>
<evidence type="ECO:0000256" key="1">
    <source>
        <dbReference type="ARBA" id="ARBA00000900"/>
    </source>
</evidence>
<organism evidence="11 12">
    <name type="scientific">Scylla paramamosain</name>
    <name type="common">Mud crab</name>
    <dbReference type="NCBI Taxonomy" id="85552"/>
    <lineage>
        <taxon>Eukaryota</taxon>
        <taxon>Metazoa</taxon>
        <taxon>Ecdysozoa</taxon>
        <taxon>Arthropoda</taxon>
        <taxon>Crustacea</taxon>
        <taxon>Multicrustacea</taxon>
        <taxon>Malacostraca</taxon>
        <taxon>Eumalacostraca</taxon>
        <taxon>Eucarida</taxon>
        <taxon>Decapoda</taxon>
        <taxon>Pleocyemata</taxon>
        <taxon>Brachyura</taxon>
        <taxon>Eubrachyura</taxon>
        <taxon>Portunoidea</taxon>
        <taxon>Portunidae</taxon>
        <taxon>Portuninae</taxon>
        <taxon>Scylla</taxon>
    </lineage>
</organism>
<proteinExistence type="inferred from homology"/>
<dbReference type="GO" id="GO:0008270">
    <property type="term" value="F:zinc ion binding"/>
    <property type="evidence" value="ECO:0007669"/>
    <property type="project" value="UniProtKB-KW"/>
</dbReference>
<comment type="catalytic activity">
    <reaction evidence="1">
        <text>S-ubiquitinyl-[E2 ubiquitin-conjugating enzyme]-L-cysteine + [acceptor protein]-L-lysine = [E2 ubiquitin-conjugating enzyme]-L-cysteine + N(6)-ubiquitinyl-[acceptor protein]-L-lysine.</text>
        <dbReference type="EC" id="2.3.2.27"/>
    </reaction>
</comment>
<dbReference type="GO" id="GO:0061630">
    <property type="term" value="F:ubiquitin protein ligase activity"/>
    <property type="evidence" value="ECO:0007669"/>
    <property type="project" value="UniProtKB-EC"/>
</dbReference>
<evidence type="ECO:0000256" key="6">
    <source>
        <dbReference type="ARBA" id="ARBA00022771"/>
    </source>
</evidence>
<feature type="compositionally biased region" description="Basic and acidic residues" evidence="9">
    <location>
        <begin position="403"/>
        <end position="413"/>
    </location>
</feature>
<feature type="compositionally biased region" description="Low complexity" evidence="9">
    <location>
        <begin position="457"/>
        <end position="479"/>
    </location>
</feature>
<dbReference type="Gene3D" id="3.30.60.90">
    <property type="match status" value="1"/>
</dbReference>
<feature type="compositionally biased region" description="Gly residues" evidence="9">
    <location>
        <begin position="249"/>
        <end position="296"/>
    </location>
</feature>
<evidence type="ECO:0000259" key="10">
    <source>
        <dbReference type="PROSITE" id="PS50135"/>
    </source>
</evidence>
<keyword evidence="6 8" id="KW-0863">Zinc-finger</keyword>
<dbReference type="PROSITE" id="PS50135">
    <property type="entry name" value="ZF_ZZ_2"/>
    <property type="match status" value="1"/>
</dbReference>
<evidence type="ECO:0000256" key="9">
    <source>
        <dbReference type="SAM" id="MobiDB-lite"/>
    </source>
</evidence>
<feature type="region of interest" description="Disordered" evidence="9">
    <location>
        <begin position="230"/>
        <end position="327"/>
    </location>
</feature>
<dbReference type="PANTHER" id="PTHR12268:SF13">
    <property type="entry name" value="E3 UBIQUITIN-PROTEIN LIGASE KCMF1"/>
    <property type="match status" value="1"/>
</dbReference>
<feature type="domain" description="ZZ-type" evidence="10">
    <location>
        <begin position="4"/>
        <end position="60"/>
    </location>
</feature>
<dbReference type="Pfam" id="PF05605">
    <property type="entry name" value="zf-Di19"/>
    <property type="match status" value="1"/>
</dbReference>
<evidence type="ECO:0000256" key="4">
    <source>
        <dbReference type="ARBA" id="ARBA00022679"/>
    </source>
</evidence>
<protein>
    <recommendedName>
        <fullName evidence="3">RING-type E3 ubiquitin transferase</fullName>
        <ecNumber evidence="3">2.3.2.27</ecNumber>
    </recommendedName>
</protein>
<dbReference type="InterPro" id="IPR043145">
    <property type="entry name" value="Znf_ZZ_sf"/>
</dbReference>
<dbReference type="GO" id="GO:0099536">
    <property type="term" value="P:synaptic signaling"/>
    <property type="evidence" value="ECO:0007669"/>
    <property type="project" value="TreeGrafter"/>
</dbReference>
<dbReference type="CDD" id="cd02338">
    <property type="entry name" value="ZZ_PCMF_like"/>
    <property type="match status" value="1"/>
</dbReference>
<evidence type="ECO:0000313" key="12">
    <source>
        <dbReference type="Proteomes" id="UP001487740"/>
    </source>
</evidence>
<keyword evidence="5" id="KW-0479">Metal-binding</keyword>
<dbReference type="Proteomes" id="UP001487740">
    <property type="component" value="Unassembled WGS sequence"/>
</dbReference>
<comment type="caution">
    <text evidence="11">The sequence shown here is derived from an EMBL/GenBank/DDBJ whole genome shotgun (WGS) entry which is preliminary data.</text>
</comment>
<dbReference type="PANTHER" id="PTHR12268">
    <property type="entry name" value="E3 UBIQUITIN-PROTEIN LIGASE KCMF1"/>
    <property type="match status" value="1"/>
</dbReference>
<dbReference type="EMBL" id="JARAKH010000015">
    <property type="protein sequence ID" value="KAK8397068.1"/>
    <property type="molecule type" value="Genomic_DNA"/>
</dbReference>
<feature type="compositionally biased region" description="Gly residues" evidence="9">
    <location>
        <begin position="511"/>
        <end position="521"/>
    </location>
</feature>
<feature type="compositionally biased region" description="Basic and acidic residues" evidence="9">
    <location>
        <begin position="138"/>
        <end position="149"/>
    </location>
</feature>
<comment type="similarity">
    <text evidence="2">Belongs to the KCMF1 family.</text>
</comment>
<reference evidence="11 12" key="1">
    <citation type="submission" date="2023-03" db="EMBL/GenBank/DDBJ databases">
        <title>High-quality genome of Scylla paramamosain provides insights in environmental adaptation.</title>
        <authorList>
            <person name="Zhang L."/>
        </authorList>
    </citation>
    <scope>NUCLEOTIDE SEQUENCE [LARGE SCALE GENOMIC DNA]</scope>
    <source>
        <strain evidence="11">LZ_2023a</strain>
        <tissue evidence="11">Muscle</tissue>
    </source>
</reference>
<dbReference type="GO" id="GO:0005886">
    <property type="term" value="C:plasma membrane"/>
    <property type="evidence" value="ECO:0007669"/>
    <property type="project" value="TreeGrafter"/>
</dbReference>